<feature type="transmembrane region" description="Helical" evidence="5">
    <location>
        <begin position="164"/>
        <end position="185"/>
    </location>
</feature>
<dbReference type="RefSeq" id="WP_126610709.1">
    <property type="nucleotide sequence ID" value="NZ_CP034562.1"/>
</dbReference>
<proteinExistence type="predicted"/>
<evidence type="ECO:0000259" key="6">
    <source>
        <dbReference type="Pfam" id="PF00916"/>
    </source>
</evidence>
<organism evidence="7 8">
    <name type="scientific">Flammeovirga pectinis</name>
    <dbReference type="NCBI Taxonomy" id="2494373"/>
    <lineage>
        <taxon>Bacteria</taxon>
        <taxon>Pseudomonadati</taxon>
        <taxon>Bacteroidota</taxon>
        <taxon>Cytophagia</taxon>
        <taxon>Cytophagales</taxon>
        <taxon>Flammeovirgaceae</taxon>
        <taxon>Flammeovirga</taxon>
    </lineage>
</organism>
<keyword evidence="2 5" id="KW-0812">Transmembrane</keyword>
<evidence type="ECO:0000313" key="7">
    <source>
        <dbReference type="EMBL" id="AZQ60763.1"/>
    </source>
</evidence>
<dbReference type="PANTHER" id="PTHR11814">
    <property type="entry name" value="SULFATE TRANSPORTER"/>
    <property type="match status" value="1"/>
</dbReference>
<keyword evidence="4 5" id="KW-0472">Membrane</keyword>
<feature type="transmembrane region" description="Helical" evidence="5">
    <location>
        <begin position="197"/>
        <end position="218"/>
    </location>
</feature>
<feature type="transmembrane region" description="Helical" evidence="5">
    <location>
        <begin position="342"/>
        <end position="370"/>
    </location>
</feature>
<accession>A0A3S9NXT2</accession>
<evidence type="ECO:0000256" key="2">
    <source>
        <dbReference type="ARBA" id="ARBA00022692"/>
    </source>
</evidence>
<dbReference type="InterPro" id="IPR011547">
    <property type="entry name" value="SLC26A/SulP_dom"/>
</dbReference>
<dbReference type="InterPro" id="IPR001902">
    <property type="entry name" value="SLC26A/SulP_fam"/>
</dbReference>
<dbReference type="KEGG" id="fll:EI427_00615"/>
<feature type="transmembrane region" description="Helical" evidence="5">
    <location>
        <begin position="390"/>
        <end position="423"/>
    </location>
</feature>
<feature type="transmembrane region" description="Helical" evidence="5">
    <location>
        <begin position="85"/>
        <end position="105"/>
    </location>
</feature>
<feature type="domain" description="SLC26A/SulP transporter" evidence="6">
    <location>
        <begin position="11"/>
        <end position="392"/>
    </location>
</feature>
<gene>
    <name evidence="7" type="ORF">EI427_00615</name>
</gene>
<name>A0A3S9NXT2_9BACT</name>
<dbReference type="EMBL" id="CP034562">
    <property type="protein sequence ID" value="AZQ60763.1"/>
    <property type="molecule type" value="Genomic_DNA"/>
</dbReference>
<keyword evidence="3 5" id="KW-1133">Transmembrane helix</keyword>
<dbReference type="Pfam" id="PF00916">
    <property type="entry name" value="Sulfate_transp"/>
    <property type="match status" value="1"/>
</dbReference>
<feature type="transmembrane region" description="Helical" evidence="5">
    <location>
        <begin position="112"/>
        <end position="132"/>
    </location>
</feature>
<feature type="transmembrane region" description="Helical" evidence="5">
    <location>
        <begin position="40"/>
        <end position="57"/>
    </location>
</feature>
<feature type="transmembrane region" description="Helical" evidence="5">
    <location>
        <begin position="260"/>
        <end position="279"/>
    </location>
</feature>
<evidence type="ECO:0000256" key="5">
    <source>
        <dbReference type="SAM" id="Phobius"/>
    </source>
</evidence>
<sequence>MKQQQNFLANLRYDLPASVVVFLVAMPLCLGIALASGAPLFSGIIAGMIGGIVVSLISGSQLGVSGPAAGLAVIVLNAINDLGAFENFLLAVVIAGVIQIILGIVKAGVIGYYFPSSVIKGMLSGIGLLIFLKQLPHAVGYDADPEGDFSFFQVDGHNTLSELWYMWDAVTPGAMVITALSLIILISWDKPFIKKTFLSNIPGPLLVVSLGIGLNLFFDSIPVLDITSEHLVTIPVATSASEFLNQFTTPNFAAFTEPKIYVVALTLAVVGSLETLLSVEATDKLDPMKRVTPTNRELIAQGIGNMCSGLIGGLPVTQVIVRSSANIQSGGRSKASAFFHGILLLVCVMIIPSVLNLIPLASLAAILLVIGYKLTNPKQFVQLYKKDMSLFLPFIVTILGIVFTDLLRGIGLGMAVGIINILWNNFKIPYHLDPDNIKDNEPIIIQLAEDVSFLNKASILRTFNKLPDNTHVIIDATKNHSIHPDVLEIIEDFELNAKTRDIKVELKGFEEVEKYDPVKQFHKLF</sequence>
<keyword evidence="8" id="KW-1185">Reference proteome</keyword>
<evidence type="ECO:0000256" key="3">
    <source>
        <dbReference type="ARBA" id="ARBA00022989"/>
    </source>
</evidence>
<feature type="transmembrane region" description="Helical" evidence="5">
    <location>
        <begin position="12"/>
        <end position="34"/>
    </location>
</feature>
<dbReference type="GO" id="GO:0055085">
    <property type="term" value="P:transmembrane transport"/>
    <property type="evidence" value="ECO:0007669"/>
    <property type="project" value="InterPro"/>
</dbReference>
<dbReference type="GO" id="GO:0016020">
    <property type="term" value="C:membrane"/>
    <property type="evidence" value="ECO:0007669"/>
    <property type="project" value="UniProtKB-SubCell"/>
</dbReference>
<dbReference type="OrthoDB" id="9769739at2"/>
<dbReference type="AlphaFoldDB" id="A0A3S9NXT2"/>
<evidence type="ECO:0000256" key="1">
    <source>
        <dbReference type="ARBA" id="ARBA00004141"/>
    </source>
</evidence>
<dbReference type="Proteomes" id="UP000267268">
    <property type="component" value="Chromosome 1"/>
</dbReference>
<evidence type="ECO:0000256" key="4">
    <source>
        <dbReference type="ARBA" id="ARBA00023136"/>
    </source>
</evidence>
<comment type="subcellular location">
    <subcellularLocation>
        <location evidence="1">Membrane</location>
        <topology evidence="1">Multi-pass membrane protein</topology>
    </subcellularLocation>
</comment>
<reference evidence="7 8" key="1">
    <citation type="submission" date="2018-12" db="EMBL/GenBank/DDBJ databases">
        <title>Flammeovirga pectinis sp. nov., isolated from the gut of the Korean scallop, Patinopecten yessoensis.</title>
        <authorList>
            <person name="Bae J.-W."/>
            <person name="Jeong Y.-S."/>
            <person name="Kang W."/>
        </authorList>
    </citation>
    <scope>NUCLEOTIDE SEQUENCE [LARGE SCALE GENOMIC DNA]</scope>
    <source>
        <strain evidence="7 8">L12M1</strain>
    </source>
</reference>
<evidence type="ECO:0000313" key="8">
    <source>
        <dbReference type="Proteomes" id="UP000267268"/>
    </source>
</evidence>
<protein>
    <submittedName>
        <fullName evidence="7">SulP family inorganic anion transporter</fullName>
    </submittedName>
</protein>